<dbReference type="InterPro" id="IPR036909">
    <property type="entry name" value="Cyt_c-like_dom_sf"/>
</dbReference>
<dbReference type="InterPro" id="IPR026259">
    <property type="entry name" value="MauG/Cytc_peroxidase"/>
</dbReference>
<protein>
    <recommendedName>
        <fullName evidence="11">Cytochrome c domain-containing protein</fullName>
    </recommendedName>
</protein>
<dbReference type="Pfam" id="PF03150">
    <property type="entry name" value="CCP_MauG"/>
    <property type="match status" value="1"/>
</dbReference>
<dbReference type="InterPro" id="IPR009056">
    <property type="entry name" value="Cyt_c-like_dom"/>
</dbReference>
<evidence type="ECO:0000256" key="10">
    <source>
        <dbReference type="SAM" id="MobiDB-lite"/>
    </source>
</evidence>
<evidence type="ECO:0000256" key="8">
    <source>
        <dbReference type="PIRSR" id="PIRSR000294-1"/>
    </source>
</evidence>
<sequence>MMCCLVLMGNVLVAQEPVLDLSAAEIRQLMQFKRVPLPADPGNRWADNAAAAALGQKLFFSTRFSANGEIGCVTCHQPALGFADGRERAVGLAEGERHTPSLWDTAFNRWFFWDGRADSLWSQALQPFENPREMGLNRNRVVLLLHQSDPLRHAYEAIFGALPDLSDVRRFPRDAMPMPNQAGHPWAAAWGGMSESDRDLINGIFANIGKAIAAYERTLIAPTNGFDRFLTALATDPAHATTQMPPAAVRGARLFVGKGRCNLCHVGSQFSDGTFHQTGVPARDGSFPRDAGRYAGVSLLLADPFNSAGRYSDDRQGERAQSLAFLQRRADSWGQFKTPNLRQSAQHPPYMHGGQLPDLAAVVRFYNTLEGRVNNGHHVDPLLVPLGLTPAEEADLVAFLASLSVPPPRDNPWFRPPSPEPSRKETREK</sequence>
<dbReference type="InterPro" id="IPR051395">
    <property type="entry name" value="Cytochrome_c_Peroxidase/MauG"/>
</dbReference>
<feature type="binding site" description="covalent" evidence="8">
    <location>
        <position position="75"/>
    </location>
    <ligand>
        <name>heme c</name>
        <dbReference type="ChEBI" id="CHEBI:61717"/>
        <label>1</label>
    </ligand>
</feature>
<organism evidence="12 13">
    <name type="scientific">Acanthopleuribacter pedis</name>
    <dbReference type="NCBI Taxonomy" id="442870"/>
    <lineage>
        <taxon>Bacteria</taxon>
        <taxon>Pseudomonadati</taxon>
        <taxon>Acidobacteriota</taxon>
        <taxon>Holophagae</taxon>
        <taxon>Acanthopleuribacterales</taxon>
        <taxon>Acanthopleuribacteraceae</taxon>
        <taxon>Acanthopleuribacter</taxon>
    </lineage>
</organism>
<evidence type="ECO:0000256" key="3">
    <source>
        <dbReference type="ARBA" id="ARBA00022723"/>
    </source>
</evidence>
<evidence type="ECO:0000256" key="7">
    <source>
        <dbReference type="ARBA" id="ARBA00023004"/>
    </source>
</evidence>
<comment type="PTM">
    <text evidence="8">Binds 2 heme groups per subunit.</text>
</comment>
<feature type="compositionally biased region" description="Pro residues" evidence="10">
    <location>
        <begin position="405"/>
        <end position="420"/>
    </location>
</feature>
<evidence type="ECO:0000259" key="11">
    <source>
        <dbReference type="PROSITE" id="PS51007"/>
    </source>
</evidence>
<keyword evidence="4" id="KW-0732">Signal</keyword>
<evidence type="ECO:0000313" key="13">
    <source>
        <dbReference type="Proteomes" id="UP000664417"/>
    </source>
</evidence>
<dbReference type="PANTHER" id="PTHR30600">
    <property type="entry name" value="CYTOCHROME C PEROXIDASE-RELATED"/>
    <property type="match status" value="1"/>
</dbReference>
<evidence type="ECO:0000256" key="9">
    <source>
        <dbReference type="PIRSR" id="PIRSR000294-2"/>
    </source>
</evidence>
<proteinExistence type="predicted"/>
<dbReference type="PIRSF" id="PIRSF000294">
    <property type="entry name" value="Cytochrome-c_peroxidase"/>
    <property type="match status" value="1"/>
</dbReference>
<dbReference type="SUPFAM" id="SSF46626">
    <property type="entry name" value="Cytochrome c"/>
    <property type="match status" value="2"/>
</dbReference>
<feature type="binding site" description="axial binding residue" evidence="9">
    <location>
        <position position="76"/>
    </location>
    <ligand>
        <name>heme c</name>
        <dbReference type="ChEBI" id="CHEBI:61717"/>
        <label>1</label>
    </ligand>
    <ligandPart>
        <name>Fe</name>
        <dbReference type="ChEBI" id="CHEBI:18248"/>
    </ligandPart>
</feature>
<evidence type="ECO:0000256" key="1">
    <source>
        <dbReference type="ARBA" id="ARBA00004418"/>
    </source>
</evidence>
<feature type="domain" description="Cytochrome c" evidence="11">
    <location>
        <begin position="246"/>
        <end position="404"/>
    </location>
</feature>
<feature type="binding site" description="covalent" evidence="8">
    <location>
        <position position="72"/>
    </location>
    <ligand>
        <name>heme c</name>
        <dbReference type="ChEBI" id="CHEBI:61717"/>
        <label>1</label>
    </ligand>
</feature>
<dbReference type="GO" id="GO:0009055">
    <property type="term" value="F:electron transfer activity"/>
    <property type="evidence" value="ECO:0007669"/>
    <property type="project" value="InterPro"/>
</dbReference>
<feature type="binding site" description="covalent" evidence="8">
    <location>
        <position position="261"/>
    </location>
    <ligand>
        <name>heme c</name>
        <dbReference type="ChEBI" id="CHEBI:61717"/>
        <label>2</label>
    </ligand>
</feature>
<name>A0A8J7Q4W6_9BACT</name>
<feature type="binding site" description="covalent" evidence="8">
    <location>
        <position position="264"/>
    </location>
    <ligand>
        <name>heme c</name>
        <dbReference type="ChEBI" id="CHEBI:61717"/>
        <label>2</label>
    </ligand>
</feature>
<feature type="region of interest" description="Disordered" evidence="10">
    <location>
        <begin position="405"/>
        <end position="429"/>
    </location>
</feature>
<dbReference type="PANTHER" id="PTHR30600:SF10">
    <property type="entry name" value="BLL6722 PROTEIN"/>
    <property type="match status" value="1"/>
</dbReference>
<keyword evidence="13" id="KW-1185">Reference proteome</keyword>
<dbReference type="GO" id="GO:0020037">
    <property type="term" value="F:heme binding"/>
    <property type="evidence" value="ECO:0007669"/>
    <property type="project" value="InterPro"/>
</dbReference>
<dbReference type="GO" id="GO:0042597">
    <property type="term" value="C:periplasmic space"/>
    <property type="evidence" value="ECO:0007669"/>
    <property type="project" value="UniProtKB-SubCell"/>
</dbReference>
<dbReference type="InterPro" id="IPR004852">
    <property type="entry name" value="Di-haem_cyt_c_peroxidsae"/>
</dbReference>
<evidence type="ECO:0000256" key="4">
    <source>
        <dbReference type="ARBA" id="ARBA00022729"/>
    </source>
</evidence>
<dbReference type="AlphaFoldDB" id="A0A8J7Q4W6"/>
<keyword evidence="6" id="KW-0560">Oxidoreductase</keyword>
<comment type="caution">
    <text evidence="12">The sequence shown here is derived from an EMBL/GenBank/DDBJ whole genome shotgun (WGS) entry which is preliminary data.</text>
</comment>
<accession>A0A8J7Q4W6</accession>
<evidence type="ECO:0000256" key="5">
    <source>
        <dbReference type="ARBA" id="ARBA00022764"/>
    </source>
</evidence>
<keyword evidence="2 8" id="KW-0349">Heme</keyword>
<dbReference type="Gene3D" id="1.10.760.10">
    <property type="entry name" value="Cytochrome c-like domain"/>
    <property type="match status" value="2"/>
</dbReference>
<dbReference type="EMBL" id="JAFREP010000004">
    <property type="protein sequence ID" value="MBO1317911.1"/>
    <property type="molecule type" value="Genomic_DNA"/>
</dbReference>
<evidence type="ECO:0000256" key="2">
    <source>
        <dbReference type="ARBA" id="ARBA00022617"/>
    </source>
</evidence>
<evidence type="ECO:0000256" key="6">
    <source>
        <dbReference type="ARBA" id="ARBA00023002"/>
    </source>
</evidence>
<feature type="binding site" description="axial binding residue" evidence="9">
    <location>
        <position position="265"/>
    </location>
    <ligand>
        <name>heme c</name>
        <dbReference type="ChEBI" id="CHEBI:61717"/>
        <label>2</label>
    </ligand>
    <ligandPart>
        <name>Fe</name>
        <dbReference type="ChEBI" id="CHEBI:18248"/>
    </ligandPart>
</feature>
<evidence type="ECO:0000313" key="12">
    <source>
        <dbReference type="EMBL" id="MBO1317911.1"/>
    </source>
</evidence>
<dbReference type="GO" id="GO:0004130">
    <property type="term" value="F:cytochrome-c peroxidase activity"/>
    <property type="evidence" value="ECO:0007669"/>
    <property type="project" value="TreeGrafter"/>
</dbReference>
<dbReference type="Proteomes" id="UP000664417">
    <property type="component" value="Unassembled WGS sequence"/>
</dbReference>
<keyword evidence="3 9" id="KW-0479">Metal-binding</keyword>
<keyword evidence="5" id="KW-0574">Periplasm</keyword>
<reference evidence="12" key="1">
    <citation type="submission" date="2021-03" db="EMBL/GenBank/DDBJ databases">
        <authorList>
            <person name="Wang G."/>
        </authorList>
    </citation>
    <scope>NUCLEOTIDE SEQUENCE</scope>
    <source>
        <strain evidence="12">KCTC 12899</strain>
    </source>
</reference>
<keyword evidence="7 9" id="KW-0408">Iron</keyword>
<comment type="cofactor">
    <cofactor evidence="8">
        <name>heme</name>
        <dbReference type="ChEBI" id="CHEBI:30413"/>
    </cofactor>
    <text evidence="8">Binds 2 heme groups.</text>
</comment>
<dbReference type="PROSITE" id="PS51007">
    <property type="entry name" value="CYTC"/>
    <property type="match status" value="1"/>
</dbReference>
<gene>
    <name evidence="12" type="ORF">J3U88_05510</name>
</gene>
<dbReference type="GO" id="GO:0046872">
    <property type="term" value="F:metal ion binding"/>
    <property type="evidence" value="ECO:0007669"/>
    <property type="project" value="UniProtKB-KW"/>
</dbReference>
<comment type="subcellular location">
    <subcellularLocation>
        <location evidence="1">Periplasm</location>
    </subcellularLocation>
</comment>